<feature type="transmembrane region" description="Helical" evidence="14">
    <location>
        <begin position="7"/>
        <end position="28"/>
    </location>
</feature>
<feature type="binding site" evidence="13">
    <location>
        <position position="318"/>
    </location>
    <ligand>
        <name>K(+)</name>
        <dbReference type="ChEBI" id="CHEBI:29103"/>
    </ligand>
</feature>
<dbReference type="PIRSF" id="PIRSF006247">
    <property type="entry name" value="TrkH"/>
    <property type="match status" value="1"/>
</dbReference>
<feature type="transmembrane region" description="Helical" evidence="14">
    <location>
        <begin position="278"/>
        <end position="298"/>
    </location>
</feature>
<feature type="transmembrane region" description="Helical" evidence="14">
    <location>
        <begin position="40"/>
        <end position="58"/>
    </location>
</feature>
<evidence type="ECO:0000256" key="3">
    <source>
        <dbReference type="ARBA" id="ARBA00022448"/>
    </source>
</evidence>
<dbReference type="Proteomes" id="UP000321832">
    <property type="component" value="Unassembled WGS sequence"/>
</dbReference>
<feature type="binding site" evidence="13">
    <location>
        <position position="111"/>
    </location>
    <ligand>
        <name>K(+)</name>
        <dbReference type="ChEBI" id="CHEBI:29103"/>
    </ligand>
</feature>
<dbReference type="PANTHER" id="PTHR32024">
    <property type="entry name" value="TRK SYSTEM POTASSIUM UPTAKE PROTEIN TRKG-RELATED"/>
    <property type="match status" value="1"/>
</dbReference>
<evidence type="ECO:0000256" key="1">
    <source>
        <dbReference type="ARBA" id="ARBA00004429"/>
    </source>
</evidence>
<feature type="transmembrane region" description="Helical" evidence="14">
    <location>
        <begin position="184"/>
        <end position="203"/>
    </location>
</feature>
<evidence type="ECO:0000256" key="8">
    <source>
        <dbReference type="ARBA" id="ARBA00022958"/>
    </source>
</evidence>
<gene>
    <name evidence="15" type="ORF">FSC37_17220</name>
</gene>
<dbReference type="EMBL" id="VOPW01000001">
    <property type="protein sequence ID" value="TXC66898.1"/>
    <property type="molecule type" value="Genomic_DNA"/>
</dbReference>
<protein>
    <recommendedName>
        <fullName evidence="12">Trk system potassium uptake protein</fullName>
    </recommendedName>
</protein>
<evidence type="ECO:0000256" key="5">
    <source>
        <dbReference type="ARBA" id="ARBA00022519"/>
    </source>
</evidence>
<evidence type="ECO:0000313" key="16">
    <source>
        <dbReference type="Proteomes" id="UP000321832"/>
    </source>
</evidence>
<evidence type="ECO:0000256" key="14">
    <source>
        <dbReference type="SAM" id="Phobius"/>
    </source>
</evidence>
<evidence type="ECO:0000256" key="2">
    <source>
        <dbReference type="ARBA" id="ARBA00009137"/>
    </source>
</evidence>
<feature type="transmembrane region" description="Helical" evidence="14">
    <location>
        <begin position="393"/>
        <end position="417"/>
    </location>
</feature>
<feature type="binding site" evidence="13">
    <location>
        <position position="319"/>
    </location>
    <ligand>
        <name>K(+)</name>
        <dbReference type="ChEBI" id="CHEBI:29103"/>
    </ligand>
</feature>
<dbReference type="InterPro" id="IPR003445">
    <property type="entry name" value="Cat_transpt"/>
</dbReference>
<dbReference type="AlphaFoldDB" id="A0A5C6U5A4"/>
<evidence type="ECO:0000256" key="10">
    <source>
        <dbReference type="ARBA" id="ARBA00023065"/>
    </source>
</evidence>
<feature type="transmembrane region" description="Helical" evidence="14">
    <location>
        <begin position="132"/>
        <end position="153"/>
    </location>
</feature>
<keyword evidence="3 12" id="KW-0813">Transport</keyword>
<dbReference type="GO" id="GO:0046872">
    <property type="term" value="F:metal ion binding"/>
    <property type="evidence" value="ECO:0007669"/>
    <property type="project" value="UniProtKB-KW"/>
</dbReference>
<keyword evidence="8 12" id="KW-0630">Potassium</keyword>
<comment type="subcellular location">
    <subcellularLocation>
        <location evidence="1 12">Cell inner membrane</location>
        <topology evidence="1 12">Multi-pass membrane protein</topology>
    </subcellularLocation>
</comment>
<comment type="caution">
    <text evidence="15">The sequence shown here is derived from an EMBL/GenBank/DDBJ whole genome shotgun (WGS) entry which is preliminary data.</text>
</comment>
<evidence type="ECO:0000256" key="6">
    <source>
        <dbReference type="ARBA" id="ARBA00022538"/>
    </source>
</evidence>
<name>A0A5C6U5A4_9BURK</name>
<keyword evidence="11 12" id="KW-0472">Membrane</keyword>
<feature type="binding site" evidence="13">
    <location>
        <position position="221"/>
    </location>
    <ligand>
        <name>K(+)</name>
        <dbReference type="ChEBI" id="CHEBI:29103"/>
    </ligand>
</feature>
<comment type="function">
    <text evidence="12">Low-affinity potassium transport system. Interacts with Trk system potassium uptake protein TrkA.</text>
</comment>
<dbReference type="GO" id="GO:0015379">
    <property type="term" value="F:potassium:chloride symporter activity"/>
    <property type="evidence" value="ECO:0007669"/>
    <property type="project" value="InterPro"/>
</dbReference>
<feature type="transmembrane region" description="Helical" evidence="14">
    <location>
        <begin position="236"/>
        <end position="258"/>
    </location>
</feature>
<evidence type="ECO:0000313" key="15">
    <source>
        <dbReference type="EMBL" id="TXC66898.1"/>
    </source>
</evidence>
<sequence length="485" mass="52243">MQSLRRLLPVLAVVLMVFAGTMVVPLLFALLGPDDGLLDHVQAMAITFICGLALFIATRSRRSELQPRDGFLLVTLVWTVLPAFGTLPLLLHLPDLSFTDAYFEAVSGLTTTGATVLTGLEKLPTSINVWRCFMVLIGGMGILVLVVAILPLLGVGGSQLFRAESAGPMKDQKLTPRIAETARGLWTVYFTLALACFLAYRWAGMGWADAFMHMCSTMGLGGFAAYDASFGAFDSVAIEVVAIVFMLLAGINFALYFLVLKRRSLKPLWSDIEARSFFALMAGSVLLVALFLLAHGVYPDFATALRHAAFSVVSVATTTGFATVDYAQWPMFAPVLMLFLCGFATCAGSTGGGIKLIRSLVMLKAAKRDMTRIVHPRAVLPVKIGGTLVSNQVIFSVLAFMLIYGSVMVLATLLLLFSGLDIVSSFTAVVACINNTGPGLGQVGPSGNYQGLSDFQTWVCTITMLLGRLELLSVLVLFTPQFWRT</sequence>
<keyword evidence="9 14" id="KW-1133">Transmembrane helix</keyword>
<accession>A0A5C6U5A4</accession>
<feature type="transmembrane region" description="Helical" evidence="14">
    <location>
        <begin position="455"/>
        <end position="478"/>
    </location>
</feature>
<evidence type="ECO:0000256" key="12">
    <source>
        <dbReference type="PIRNR" id="PIRNR006247"/>
    </source>
</evidence>
<keyword evidence="5 12" id="KW-0997">Cell inner membrane</keyword>
<dbReference type="PANTHER" id="PTHR32024:SF2">
    <property type="entry name" value="TRK SYSTEM POTASSIUM UPTAKE PROTEIN TRKG-RELATED"/>
    <property type="match status" value="1"/>
</dbReference>
<evidence type="ECO:0000256" key="9">
    <source>
        <dbReference type="ARBA" id="ARBA00022989"/>
    </source>
</evidence>
<feature type="transmembrane region" description="Helical" evidence="14">
    <location>
        <begin position="331"/>
        <end position="354"/>
    </location>
</feature>
<keyword evidence="6 12" id="KW-0633">Potassium transport</keyword>
<feature type="binding site" evidence="13">
    <location>
        <position position="112"/>
    </location>
    <ligand>
        <name>K(+)</name>
        <dbReference type="ChEBI" id="CHEBI:29103"/>
    </ligand>
</feature>
<feature type="transmembrane region" description="Helical" evidence="14">
    <location>
        <begin position="70"/>
        <end position="90"/>
    </location>
</feature>
<evidence type="ECO:0000256" key="11">
    <source>
        <dbReference type="ARBA" id="ARBA00023136"/>
    </source>
</evidence>
<evidence type="ECO:0000256" key="4">
    <source>
        <dbReference type="ARBA" id="ARBA00022475"/>
    </source>
</evidence>
<reference evidence="15 16" key="1">
    <citation type="submission" date="2019-08" db="EMBL/GenBank/DDBJ databases">
        <authorList>
            <person name="Khan S.A."/>
            <person name="Jeon C.O."/>
            <person name="Jeong S.E."/>
        </authorList>
    </citation>
    <scope>NUCLEOTIDE SEQUENCE [LARGE SCALE GENOMIC DNA]</scope>
    <source>
        <strain evidence="16">IMCC1728</strain>
    </source>
</reference>
<keyword evidence="4 12" id="KW-1003">Cell membrane</keyword>
<evidence type="ECO:0000256" key="7">
    <source>
        <dbReference type="ARBA" id="ARBA00022692"/>
    </source>
</evidence>
<dbReference type="GO" id="GO:0005886">
    <property type="term" value="C:plasma membrane"/>
    <property type="evidence" value="ECO:0007669"/>
    <property type="project" value="UniProtKB-SubCell"/>
</dbReference>
<dbReference type="Pfam" id="PF02386">
    <property type="entry name" value="TrkH"/>
    <property type="match status" value="1"/>
</dbReference>
<keyword evidence="13" id="KW-0479">Metal-binding</keyword>
<evidence type="ECO:0000256" key="13">
    <source>
        <dbReference type="PIRSR" id="PIRSR006247-1"/>
    </source>
</evidence>
<proteinExistence type="inferred from homology"/>
<keyword evidence="16" id="KW-1185">Reference proteome</keyword>
<comment type="similarity">
    <text evidence="2 12">Belongs to the TrkH potassium transport family.</text>
</comment>
<dbReference type="InterPro" id="IPR004772">
    <property type="entry name" value="TrkH"/>
</dbReference>
<organism evidence="15 16">
    <name type="scientific">Piscinibacter aquaticus</name>
    <dbReference type="NCBI Taxonomy" id="392597"/>
    <lineage>
        <taxon>Bacteria</taxon>
        <taxon>Pseudomonadati</taxon>
        <taxon>Pseudomonadota</taxon>
        <taxon>Betaproteobacteria</taxon>
        <taxon>Burkholderiales</taxon>
        <taxon>Sphaerotilaceae</taxon>
        <taxon>Piscinibacter</taxon>
    </lineage>
</organism>
<keyword evidence="7 14" id="KW-0812">Transmembrane</keyword>
<keyword evidence="10 12" id="KW-0406">Ion transport</keyword>
<feature type="binding site" evidence="13">
    <location>
        <position position="220"/>
    </location>
    <ligand>
        <name>K(+)</name>
        <dbReference type="ChEBI" id="CHEBI:29103"/>
    </ligand>
</feature>
<feature type="binding site" evidence="13">
    <location>
        <position position="435"/>
    </location>
    <ligand>
        <name>K(+)</name>
        <dbReference type="ChEBI" id="CHEBI:29103"/>
    </ligand>
</feature>